<dbReference type="GO" id="GO:0003700">
    <property type="term" value="F:DNA-binding transcription factor activity"/>
    <property type="evidence" value="ECO:0007669"/>
    <property type="project" value="InterPro"/>
</dbReference>
<evidence type="ECO:0000256" key="2">
    <source>
        <dbReference type="ARBA" id="ARBA00023125"/>
    </source>
</evidence>
<dbReference type="PROSITE" id="PS00041">
    <property type="entry name" value="HTH_ARAC_FAMILY_1"/>
    <property type="match status" value="1"/>
</dbReference>
<keyword evidence="4" id="KW-0472">Membrane</keyword>
<keyword evidence="4" id="KW-1133">Transmembrane helix</keyword>
<dbReference type="EMBL" id="JAMDMJ010000008">
    <property type="protein sequence ID" value="MCY9595793.1"/>
    <property type="molecule type" value="Genomic_DNA"/>
</dbReference>
<reference evidence="6 9" key="2">
    <citation type="submission" date="2022-05" db="EMBL/GenBank/DDBJ databases">
        <title>Genome Sequencing of Bee-Associated Microbes.</title>
        <authorList>
            <person name="Dunlap C."/>
        </authorList>
    </citation>
    <scope>NUCLEOTIDE SEQUENCE [LARGE SCALE GENOMIC DNA]</scope>
    <source>
        <strain evidence="6 9">NRRL B-23120</strain>
    </source>
</reference>
<dbReference type="Proteomes" id="UP001527202">
    <property type="component" value="Unassembled WGS sequence"/>
</dbReference>
<evidence type="ECO:0000313" key="7">
    <source>
        <dbReference type="EMBL" id="QAV17542.1"/>
    </source>
</evidence>
<evidence type="ECO:0000313" key="9">
    <source>
        <dbReference type="Proteomes" id="UP001527202"/>
    </source>
</evidence>
<dbReference type="EMBL" id="CP026520">
    <property type="protein sequence ID" value="QAV17542.1"/>
    <property type="molecule type" value="Genomic_DNA"/>
</dbReference>
<dbReference type="GO" id="GO:0043565">
    <property type="term" value="F:sequence-specific DNA binding"/>
    <property type="evidence" value="ECO:0007669"/>
    <property type="project" value="InterPro"/>
</dbReference>
<keyword evidence="2" id="KW-0238">DNA-binding</keyword>
<feature type="transmembrane region" description="Helical" evidence="4">
    <location>
        <begin position="12"/>
        <end position="34"/>
    </location>
</feature>
<dbReference type="PROSITE" id="PS01124">
    <property type="entry name" value="HTH_ARAC_FAMILY_2"/>
    <property type="match status" value="1"/>
</dbReference>
<feature type="transmembrane region" description="Helical" evidence="4">
    <location>
        <begin position="294"/>
        <end position="314"/>
    </location>
</feature>
<dbReference type="InterPro" id="IPR041522">
    <property type="entry name" value="CdaR_GGDEF"/>
</dbReference>
<dbReference type="InterPro" id="IPR018062">
    <property type="entry name" value="HTH_AraC-typ_CS"/>
</dbReference>
<dbReference type="Gene3D" id="1.10.10.60">
    <property type="entry name" value="Homeodomain-like"/>
    <property type="match status" value="2"/>
</dbReference>
<dbReference type="KEGG" id="pchi:PC41400_07645"/>
<accession>A0A410WT82</accession>
<evidence type="ECO:0000259" key="5">
    <source>
        <dbReference type="PROSITE" id="PS01124"/>
    </source>
</evidence>
<dbReference type="SMART" id="SM00342">
    <property type="entry name" value="HTH_ARAC"/>
    <property type="match status" value="1"/>
</dbReference>
<sequence length="750" mass="84613">MKSDYFKSKLFMRYIWSYLFILLIPLAFATIFIYRSAVSNLQSEIEQSHLNQLNQTKTIIDGRVKELIEIASRISYDERLTLYKVHDPYYSREAISALDNYKATSSIIGDLFLYYHDDDKIYSSFGMSGLDVFSDKYSFHKWTQNGLRQDLNTLKFPKMRPADLVSQPTSLQQSILAYLVPITPNSPAPHGTVMYFIPESELTGLIDSILGSYRGLTYIFDNNGQVLTNNGNEESLTAGDLGALFKLPPGIHNQTLNGQSHSVVSVKSDKNGWTYVTLMPSAQFFSSVLHVRSFIILLVSIVVIVGAALALLLARMQYLPISNLVHFASSKSRSSRTSGNELERIRISLQEHSTRADLQEPYARNHALLMLLKYGQTKSLSADLLEAFDLKFDHDCHFAVVIGFDKRSHLHDSKDDWQTMIQLFAEVDFPGLAARAYSVELPQPNQLALVVGFDPSGQTPFGQMQQIVEGIRTHLLELFDVSPVIGVGTAYTSHAHLNQSYIEACSAFESNILTVHGSVTFFEKLSNAPERSTFWIPGNVLLKLSQSLKQGSYDVSEQTLQEALKNLPAAGLSAPHLRLIHYDILTTLLKTASELGIHGLTQDVLSKLNFNSSEEFEAICLDLAGRICSQVERDRTKEEHSLMDRIVGYIDNHFMEHTLSLEVVSAEYGISPSYLSRTFKEKTGINFIQYIWQKRMNEVMHQLKTTNDPLKEIIVRVGYLDTPNFIRKFKKETGYTPGQYRTLNTSGEHA</sequence>
<keyword evidence="9" id="KW-1185">Reference proteome</keyword>
<feature type="domain" description="HTH araC/xylS-type" evidence="5">
    <location>
        <begin position="644"/>
        <end position="743"/>
    </location>
</feature>
<reference evidence="7 8" key="1">
    <citation type="submission" date="2018-01" db="EMBL/GenBank/DDBJ databases">
        <title>The whole genome sequencing and assembly of Paenibacillus chitinolyticus KCCM 41400 strain.</title>
        <authorList>
            <person name="Kim J.-Y."/>
            <person name="Park M.-K."/>
            <person name="Lee Y.-J."/>
            <person name="Yi H."/>
            <person name="Bahn Y.-S."/>
            <person name="Kim J.F."/>
            <person name="Lee D.-W."/>
        </authorList>
    </citation>
    <scope>NUCLEOTIDE SEQUENCE [LARGE SCALE GENOMIC DNA]</scope>
    <source>
        <strain evidence="7 8">KCCM 41400</strain>
    </source>
</reference>
<keyword evidence="1" id="KW-0805">Transcription regulation</keyword>
<dbReference type="Pfam" id="PF17853">
    <property type="entry name" value="GGDEF_2"/>
    <property type="match status" value="1"/>
</dbReference>
<evidence type="ECO:0000313" key="6">
    <source>
        <dbReference type="EMBL" id="MCY9595793.1"/>
    </source>
</evidence>
<dbReference type="PANTHER" id="PTHR43280">
    <property type="entry name" value="ARAC-FAMILY TRANSCRIPTIONAL REGULATOR"/>
    <property type="match status" value="1"/>
</dbReference>
<evidence type="ECO:0000256" key="3">
    <source>
        <dbReference type="ARBA" id="ARBA00023163"/>
    </source>
</evidence>
<evidence type="ECO:0000313" key="8">
    <source>
        <dbReference type="Proteomes" id="UP000288943"/>
    </source>
</evidence>
<evidence type="ECO:0000256" key="4">
    <source>
        <dbReference type="SAM" id="Phobius"/>
    </source>
</evidence>
<dbReference type="GeneID" id="95374685"/>
<dbReference type="OrthoDB" id="2647120at2"/>
<dbReference type="PANTHER" id="PTHR43280:SF10">
    <property type="entry name" value="REGULATORY PROTEIN POCR"/>
    <property type="match status" value="1"/>
</dbReference>
<dbReference type="InterPro" id="IPR018060">
    <property type="entry name" value="HTH_AraC"/>
</dbReference>
<proteinExistence type="predicted"/>
<keyword evidence="4" id="KW-0812">Transmembrane</keyword>
<dbReference type="Pfam" id="PF12833">
    <property type="entry name" value="HTH_18"/>
    <property type="match status" value="1"/>
</dbReference>
<evidence type="ECO:0000256" key="1">
    <source>
        <dbReference type="ARBA" id="ARBA00023015"/>
    </source>
</evidence>
<dbReference type="AlphaFoldDB" id="A0A410WT82"/>
<organism evidence="7 8">
    <name type="scientific">Paenibacillus chitinolyticus</name>
    <dbReference type="NCBI Taxonomy" id="79263"/>
    <lineage>
        <taxon>Bacteria</taxon>
        <taxon>Bacillati</taxon>
        <taxon>Bacillota</taxon>
        <taxon>Bacilli</taxon>
        <taxon>Bacillales</taxon>
        <taxon>Paenibacillaceae</taxon>
        <taxon>Paenibacillus</taxon>
    </lineage>
</organism>
<dbReference type="InterPro" id="IPR009057">
    <property type="entry name" value="Homeodomain-like_sf"/>
</dbReference>
<dbReference type="Proteomes" id="UP000288943">
    <property type="component" value="Chromosome"/>
</dbReference>
<keyword evidence="3" id="KW-0804">Transcription</keyword>
<name>A0A410WT82_9BACL</name>
<protein>
    <submittedName>
        <fullName evidence="7">AraC family transcriptional regulator</fullName>
    </submittedName>
    <submittedName>
        <fullName evidence="6">Helix-turn-helix domain-containing protein</fullName>
    </submittedName>
</protein>
<dbReference type="RefSeq" id="WP_042229225.1">
    <property type="nucleotide sequence ID" value="NZ_CP026520.1"/>
</dbReference>
<dbReference type="SUPFAM" id="SSF46689">
    <property type="entry name" value="Homeodomain-like"/>
    <property type="match status" value="2"/>
</dbReference>
<gene>
    <name evidence="6" type="ORF">M5X16_08410</name>
    <name evidence="7" type="ORF">PC41400_07645</name>
</gene>